<feature type="transmembrane region" description="Helical" evidence="1">
    <location>
        <begin position="16"/>
        <end position="35"/>
    </location>
</feature>
<protein>
    <submittedName>
        <fullName evidence="2">Uncharacterized protein</fullName>
    </submittedName>
</protein>
<evidence type="ECO:0000256" key="1">
    <source>
        <dbReference type="SAM" id="Phobius"/>
    </source>
</evidence>
<evidence type="ECO:0000313" key="2">
    <source>
        <dbReference type="EMBL" id="UOR11715.1"/>
    </source>
</evidence>
<feature type="transmembrane region" description="Helical" evidence="1">
    <location>
        <begin position="41"/>
        <end position="59"/>
    </location>
</feature>
<keyword evidence="1" id="KW-0472">Membrane</keyword>
<sequence>MTDVQTLIRKDGRRQLVTGSLFLVVMLVFVIPIFLTRGVNFLIGAFYGIFFCAIGIALVRSGWKDSVKAKQLLQFVNDFSVQTFKKVPQRMYIGHRASSIFHAKLYDMDGEVYSEIRQQKLRGSRVIGAISSFYAGGWMAPATYQMVGADGDPSYKIDKKGGTYWRGYVQHPNGNYVAYTDLKRNKKTGKSTFYYIEKNHYHWKAEGDSYIGHFEVTDGEGRLWAVAKRGAIPIEAADRFDQMPGYLIEWKVRDDLPHSLVAFLFLLQTSMNA</sequence>
<accession>A0ABY4HCU7</accession>
<reference evidence="2" key="1">
    <citation type="submission" date="2022-04" db="EMBL/GenBank/DDBJ databases">
        <title>Halobacillus sp. isolated from saltern.</title>
        <authorList>
            <person name="Won M."/>
            <person name="Lee C.-M."/>
            <person name="Woen H.-Y."/>
            <person name="Kwon S.-W."/>
        </authorList>
    </citation>
    <scope>NUCLEOTIDE SEQUENCE</scope>
    <source>
        <strain evidence="2">SSHM10-5</strain>
    </source>
</reference>
<dbReference type="RefSeq" id="WP_245031949.1">
    <property type="nucleotide sequence ID" value="NZ_CP095075.1"/>
</dbReference>
<keyword evidence="3" id="KW-1185">Reference proteome</keyword>
<dbReference type="EMBL" id="CP095075">
    <property type="protein sequence ID" value="UOR11715.1"/>
    <property type="molecule type" value="Genomic_DNA"/>
</dbReference>
<proteinExistence type="predicted"/>
<organism evidence="2 3">
    <name type="scientific">Halobacillus amylolyticus</name>
    <dbReference type="NCBI Taxonomy" id="2932259"/>
    <lineage>
        <taxon>Bacteria</taxon>
        <taxon>Bacillati</taxon>
        <taxon>Bacillota</taxon>
        <taxon>Bacilli</taxon>
        <taxon>Bacillales</taxon>
        <taxon>Bacillaceae</taxon>
        <taxon>Halobacillus</taxon>
    </lineage>
</organism>
<name>A0ABY4HCU7_9BACI</name>
<evidence type="ECO:0000313" key="3">
    <source>
        <dbReference type="Proteomes" id="UP000830326"/>
    </source>
</evidence>
<keyword evidence="1" id="KW-1133">Transmembrane helix</keyword>
<keyword evidence="1" id="KW-0812">Transmembrane</keyword>
<gene>
    <name evidence="2" type="ORF">MUO15_19455</name>
</gene>
<dbReference type="Proteomes" id="UP000830326">
    <property type="component" value="Chromosome"/>
</dbReference>